<dbReference type="Pfam" id="PF23022">
    <property type="entry name" value="6TM_1st_PGAP2IP"/>
    <property type="match status" value="1"/>
</dbReference>
<feature type="domain" description="CWH43-like N-terminal" evidence="2">
    <location>
        <begin position="17"/>
        <end position="225"/>
    </location>
</feature>
<dbReference type="Pfam" id="PF23226">
    <property type="entry name" value="Exo_endo_phos_PGAP2IP"/>
    <property type="match status" value="1"/>
</dbReference>
<gene>
    <name evidence="6" type="ORF">TRICI_002950</name>
</gene>
<name>A0A642V5B1_9ASCO</name>
<feature type="domain" description="PGAP2IP second transmembrane" evidence="3">
    <location>
        <begin position="445"/>
        <end position="618"/>
    </location>
</feature>
<sequence length="944" mass="104518">MSDKLSKPGQVLMKANGSLIAYAHTFFITCAFIGSLIVGVALHYTKIVQNEHWGYPEEWFPSVSATIGDMYPERSVFQLFIACTSGPRFILVFLTYLLTAKPGALAPKILAIVGIVRTFTCGGWTYITSTDDHDWHDIFMISYMVLTIPWTALRIQLTPKDTKALFYRKLFAFLFFGSIMPLIYWFIQHKVHHIAGAYTVYAFFEWSLILFDVAFDTVAILDLSALEIRVLDAQGVTNATQYNPEKSSAPVRKHQGFGTFTFVVAVLNSFIFWSVWTSLPLLIWYFPLWHMGISGYEAILVSITAPLLLFVPPIRALFAHGYKLACLGMAIGVASYKVLKPEYRLELVGVGSAFAAIALAIQFWGINSRPQAGVHRGTAFSFGLILSSIAKFAFFTNNPIWPIMHADNGGWNATGLAIAIITGVLATRPQVTNNQQVSNAGPKESGFGAACGLGGLIFALHTLLCDSTTITLWVWEGYPVRGPLPVPHGVLTLAAMCLGAYLGVVKRAVTGNWSGYLISCIGAAIMYSFKGWFGYAGGLILTVYLISIVPVILESAGRHNPGYTFGVGFFVLVLLYLAHVWIVAYAFVPGGPLLRERSDLVLAAQQACIGLGIYAHNKIKVSPINNPLNSNTANISLARKIRSQVIVGITILLTLSCAIGFKRFHRDDPKPHHPEAKAMTAGIWTVHFGLDNDMWASEGRMRDVIEELEIDVIGFLESDTQRAIMGHRDLTQQIAEELGYYADFGPGPNKHTWGCALLSKFPILKSTHHLLPSPVGELAPAIHATLDVYGKEVDVVVFHSGQEEDVEDRRLQSLGVADIMASSSNPLVLLSYLVTKPLQGNYNTYVSDYSRMHDIDPSDWDRWCQYILYRDVKRTGYARVSRSTITDTEIQVGKFVIDGGDTTSSNIEIDESQVPEGLRFPDLFKGQGVRGHRYHVFDKPRYYQ</sequence>
<dbReference type="GO" id="GO:0006506">
    <property type="term" value="P:GPI anchor biosynthetic process"/>
    <property type="evidence" value="ECO:0007669"/>
    <property type="project" value="TreeGrafter"/>
</dbReference>
<dbReference type="OrthoDB" id="68581at2759"/>
<dbReference type="Pfam" id="PF10277">
    <property type="entry name" value="Frag1"/>
    <property type="match status" value="1"/>
</dbReference>
<feature type="domain" description="PGAP2IP first transmembrane" evidence="4">
    <location>
        <begin position="270"/>
        <end position="422"/>
    </location>
</feature>
<feature type="transmembrane region" description="Helical" evidence="1">
    <location>
        <begin position="378"/>
        <end position="397"/>
    </location>
</feature>
<dbReference type="InterPro" id="IPR036691">
    <property type="entry name" value="Endo/exonu/phosph_ase_sf"/>
</dbReference>
<feature type="transmembrane region" description="Helical" evidence="1">
    <location>
        <begin position="256"/>
        <end position="276"/>
    </location>
</feature>
<dbReference type="Gene3D" id="3.60.10.10">
    <property type="entry name" value="Endonuclease/exonuclease/phosphatase"/>
    <property type="match status" value="1"/>
</dbReference>
<feature type="transmembrane region" description="Helical" evidence="1">
    <location>
        <begin position="199"/>
        <end position="221"/>
    </location>
</feature>
<feature type="transmembrane region" description="Helical" evidence="1">
    <location>
        <begin position="288"/>
        <end position="310"/>
    </location>
</feature>
<evidence type="ECO:0000256" key="1">
    <source>
        <dbReference type="SAM" id="Phobius"/>
    </source>
</evidence>
<feature type="transmembrane region" description="Helical" evidence="1">
    <location>
        <begin position="322"/>
        <end position="339"/>
    </location>
</feature>
<feature type="transmembrane region" description="Helical" evidence="1">
    <location>
        <begin position="109"/>
        <end position="127"/>
    </location>
</feature>
<keyword evidence="1" id="KW-1133">Transmembrane helix</keyword>
<dbReference type="Proteomes" id="UP000761534">
    <property type="component" value="Unassembled WGS sequence"/>
</dbReference>
<organism evidence="6 7">
    <name type="scientific">Trichomonascus ciferrii</name>
    <dbReference type="NCBI Taxonomy" id="44093"/>
    <lineage>
        <taxon>Eukaryota</taxon>
        <taxon>Fungi</taxon>
        <taxon>Dikarya</taxon>
        <taxon>Ascomycota</taxon>
        <taxon>Saccharomycotina</taxon>
        <taxon>Dipodascomycetes</taxon>
        <taxon>Dipodascales</taxon>
        <taxon>Trichomonascaceae</taxon>
        <taxon>Trichomonascus</taxon>
        <taxon>Trichomonascus ciferrii complex</taxon>
    </lineage>
</organism>
<feature type="transmembrane region" description="Helical" evidence="1">
    <location>
        <begin position="535"/>
        <end position="553"/>
    </location>
</feature>
<dbReference type="GO" id="GO:0016020">
    <property type="term" value="C:membrane"/>
    <property type="evidence" value="ECO:0007669"/>
    <property type="project" value="GOC"/>
</dbReference>
<evidence type="ECO:0000313" key="6">
    <source>
        <dbReference type="EMBL" id="KAA8914193.1"/>
    </source>
</evidence>
<dbReference type="EMBL" id="SWFS01000205">
    <property type="protein sequence ID" value="KAA8914193.1"/>
    <property type="molecule type" value="Genomic_DNA"/>
</dbReference>
<feature type="transmembrane region" description="Helical" evidence="1">
    <location>
        <begin position="139"/>
        <end position="157"/>
    </location>
</feature>
<evidence type="ECO:0000313" key="7">
    <source>
        <dbReference type="Proteomes" id="UP000761534"/>
    </source>
</evidence>
<dbReference type="Pfam" id="PF23021">
    <property type="entry name" value="6TM_2nd_PGAP2IP"/>
    <property type="match status" value="1"/>
</dbReference>
<keyword evidence="1" id="KW-0812">Transmembrane</keyword>
<feature type="transmembrane region" description="Helical" evidence="1">
    <location>
        <begin position="447"/>
        <end position="464"/>
    </location>
</feature>
<dbReference type="InterPro" id="IPR051916">
    <property type="entry name" value="GPI-anchor_lipid_remodeler"/>
</dbReference>
<keyword evidence="1" id="KW-0472">Membrane</keyword>
<dbReference type="InterPro" id="IPR053912">
    <property type="entry name" value="PGAP2IP_TM_1nd"/>
</dbReference>
<evidence type="ECO:0000259" key="4">
    <source>
        <dbReference type="Pfam" id="PF23022"/>
    </source>
</evidence>
<evidence type="ECO:0008006" key="8">
    <source>
        <dbReference type="Google" id="ProtNLM"/>
    </source>
</evidence>
<dbReference type="SUPFAM" id="SSF56219">
    <property type="entry name" value="DNase I-like"/>
    <property type="match status" value="1"/>
</dbReference>
<dbReference type="VEuPathDB" id="FungiDB:TRICI_002950"/>
<proteinExistence type="predicted"/>
<dbReference type="FunFam" id="3.60.10.10:FF:000031">
    <property type="entry name" value="Calcofluor white hypersensitive protein"/>
    <property type="match status" value="1"/>
</dbReference>
<feature type="domain" description="PGAP2IP C-terminal nuclease-like" evidence="5">
    <location>
        <begin position="677"/>
        <end position="918"/>
    </location>
</feature>
<feature type="transmembrane region" description="Helical" evidence="1">
    <location>
        <begin position="484"/>
        <end position="504"/>
    </location>
</feature>
<feature type="transmembrane region" description="Helical" evidence="1">
    <location>
        <begin position="409"/>
        <end position="426"/>
    </location>
</feature>
<dbReference type="GO" id="GO:0031505">
    <property type="term" value="P:fungal-type cell wall organization"/>
    <property type="evidence" value="ECO:0007669"/>
    <property type="project" value="TreeGrafter"/>
</dbReference>
<dbReference type="InterPro" id="IPR053911">
    <property type="entry name" value="PGAP2IP_TM_2nd"/>
</dbReference>
<evidence type="ECO:0000259" key="2">
    <source>
        <dbReference type="Pfam" id="PF10277"/>
    </source>
</evidence>
<feature type="transmembrane region" description="Helical" evidence="1">
    <location>
        <begin position="21"/>
        <end position="44"/>
    </location>
</feature>
<dbReference type="InterPro" id="IPR019402">
    <property type="entry name" value="CWH43_N"/>
</dbReference>
<dbReference type="InterPro" id="IPR057315">
    <property type="entry name" value="Exo_endo_phos_PGAP2IP_C"/>
</dbReference>
<feature type="transmembrane region" description="Helical" evidence="1">
    <location>
        <begin position="169"/>
        <end position="187"/>
    </location>
</feature>
<feature type="transmembrane region" description="Helical" evidence="1">
    <location>
        <begin position="511"/>
        <end position="529"/>
    </location>
</feature>
<feature type="transmembrane region" description="Helical" evidence="1">
    <location>
        <begin position="345"/>
        <end position="366"/>
    </location>
</feature>
<feature type="transmembrane region" description="Helical" evidence="1">
    <location>
        <begin position="76"/>
        <end position="97"/>
    </location>
</feature>
<feature type="transmembrane region" description="Helical" evidence="1">
    <location>
        <begin position="565"/>
        <end position="588"/>
    </location>
</feature>
<protein>
    <recommendedName>
        <fullName evidence="8">Protein cwh43</fullName>
    </recommendedName>
</protein>
<evidence type="ECO:0000259" key="3">
    <source>
        <dbReference type="Pfam" id="PF23021"/>
    </source>
</evidence>
<dbReference type="GO" id="GO:0005783">
    <property type="term" value="C:endoplasmic reticulum"/>
    <property type="evidence" value="ECO:0007669"/>
    <property type="project" value="TreeGrafter"/>
</dbReference>
<dbReference type="PANTHER" id="PTHR14859">
    <property type="entry name" value="CALCOFLUOR WHITE HYPERSENSITIVE PROTEIN PRECURSOR"/>
    <property type="match status" value="1"/>
</dbReference>
<evidence type="ECO:0000259" key="5">
    <source>
        <dbReference type="Pfam" id="PF23226"/>
    </source>
</evidence>
<reference evidence="6" key="1">
    <citation type="journal article" date="2019" name="G3 (Bethesda)">
        <title>Genome Assemblies of Two Rare Opportunistic Yeast Pathogens: Diutina rugosa (syn. Candida rugosa) and Trichomonascus ciferrii (syn. Candida ciferrii).</title>
        <authorList>
            <person name="Mixao V."/>
            <person name="Saus E."/>
            <person name="Hansen A.P."/>
            <person name="Lass-Florl C."/>
            <person name="Gabaldon T."/>
        </authorList>
    </citation>
    <scope>NUCLEOTIDE SEQUENCE</scope>
    <source>
        <strain evidence="6">CBS 4856</strain>
    </source>
</reference>
<keyword evidence="7" id="KW-1185">Reference proteome</keyword>
<comment type="caution">
    <text evidence="6">The sequence shown here is derived from an EMBL/GenBank/DDBJ whole genome shotgun (WGS) entry which is preliminary data.</text>
</comment>
<accession>A0A642V5B1</accession>
<dbReference type="AlphaFoldDB" id="A0A642V5B1"/>
<dbReference type="PANTHER" id="PTHR14859:SF1">
    <property type="entry name" value="PGAP2-INTERACTING PROTEIN"/>
    <property type="match status" value="1"/>
</dbReference>